<dbReference type="Gene3D" id="3.40.50.410">
    <property type="entry name" value="von Willebrand factor, type A domain"/>
    <property type="match status" value="1"/>
</dbReference>
<dbReference type="PROSITE" id="PS50041">
    <property type="entry name" value="C_TYPE_LECTIN_2"/>
    <property type="match status" value="1"/>
</dbReference>
<dbReference type="PROSITE" id="PS50234">
    <property type="entry name" value="VWFA"/>
    <property type="match status" value="1"/>
</dbReference>
<dbReference type="PANTHER" id="PTHR31024:SF3">
    <property type="entry name" value="C-TYPE LECTIN-RELATED"/>
    <property type="match status" value="1"/>
</dbReference>
<protein>
    <submittedName>
        <fullName evidence="5">C-type lectin</fullName>
    </submittedName>
</protein>
<dbReference type="AlphaFoldDB" id="A0A914E892"/>
<feature type="domain" description="C-type lectin" evidence="2">
    <location>
        <begin position="137"/>
        <end position="254"/>
    </location>
</feature>
<dbReference type="Gene3D" id="3.10.100.10">
    <property type="entry name" value="Mannose-Binding Protein A, subunit A"/>
    <property type="match status" value="1"/>
</dbReference>
<proteinExistence type="predicted"/>
<evidence type="ECO:0000313" key="4">
    <source>
        <dbReference type="Proteomes" id="UP000887540"/>
    </source>
</evidence>
<evidence type="ECO:0000313" key="5">
    <source>
        <dbReference type="WBParaSite" id="ACRNAN_scaffold6237.g22345.t1"/>
    </source>
</evidence>
<keyword evidence="1" id="KW-0732">Signal</keyword>
<keyword evidence="4" id="KW-1185">Reference proteome</keyword>
<organism evidence="4 5">
    <name type="scientific">Acrobeloides nanus</name>
    <dbReference type="NCBI Taxonomy" id="290746"/>
    <lineage>
        <taxon>Eukaryota</taxon>
        <taxon>Metazoa</taxon>
        <taxon>Ecdysozoa</taxon>
        <taxon>Nematoda</taxon>
        <taxon>Chromadorea</taxon>
        <taxon>Rhabditida</taxon>
        <taxon>Tylenchina</taxon>
        <taxon>Cephalobomorpha</taxon>
        <taxon>Cephaloboidea</taxon>
        <taxon>Cephalobidae</taxon>
        <taxon>Acrobeloides</taxon>
    </lineage>
</organism>
<dbReference type="Pfam" id="PF00059">
    <property type="entry name" value="Lectin_C"/>
    <property type="match status" value="1"/>
</dbReference>
<dbReference type="InterPro" id="IPR001304">
    <property type="entry name" value="C-type_lectin-like"/>
</dbReference>
<dbReference type="PANTHER" id="PTHR31024">
    <property type="entry name" value="C-TYPE LECTIN"/>
    <property type="match status" value="1"/>
</dbReference>
<dbReference type="SMART" id="SM00034">
    <property type="entry name" value="CLECT"/>
    <property type="match status" value="1"/>
</dbReference>
<accession>A0A914E892</accession>
<name>A0A914E892_9BILA</name>
<feature type="signal peptide" evidence="1">
    <location>
        <begin position="1"/>
        <end position="18"/>
    </location>
</feature>
<dbReference type="Pfam" id="PF00092">
    <property type="entry name" value="VWA"/>
    <property type="match status" value="1"/>
</dbReference>
<evidence type="ECO:0000259" key="3">
    <source>
        <dbReference type="PROSITE" id="PS50234"/>
    </source>
</evidence>
<dbReference type="InterPro" id="IPR016186">
    <property type="entry name" value="C-type_lectin-like/link_sf"/>
</dbReference>
<feature type="chain" id="PRO_5037318848" evidence="1">
    <location>
        <begin position="19"/>
        <end position="321"/>
    </location>
</feature>
<dbReference type="InterPro" id="IPR036465">
    <property type="entry name" value="vWFA_dom_sf"/>
</dbReference>
<dbReference type="SUPFAM" id="SSF56436">
    <property type="entry name" value="C-type lectin-like"/>
    <property type="match status" value="1"/>
</dbReference>
<evidence type="ECO:0000259" key="2">
    <source>
        <dbReference type="PROSITE" id="PS50041"/>
    </source>
</evidence>
<dbReference type="SUPFAM" id="SSF53300">
    <property type="entry name" value="vWA-like"/>
    <property type="match status" value="1"/>
</dbReference>
<dbReference type="CDD" id="cd01450">
    <property type="entry name" value="vWFA_subfamily_ECM"/>
    <property type="match status" value="1"/>
</dbReference>
<feature type="domain" description="VWFA" evidence="3">
    <location>
        <begin position="46"/>
        <end position="134"/>
    </location>
</feature>
<reference evidence="5" key="1">
    <citation type="submission" date="2022-11" db="UniProtKB">
        <authorList>
            <consortium name="WormBaseParasite"/>
        </authorList>
    </citation>
    <scope>IDENTIFICATION</scope>
</reference>
<sequence length="321" mass="35491">MWSKLVAIVSLVVVSSWALPMLDRPANHDLSARPECSTNASAAWVDVVLLIDTSSNMGSANLRKISTVVSLVMSKFTIGNRANISAGEHNTRVAVITYDHTARIVANFTDINSLGDLSTVLNNIQVSNTADANLYDRYAKCMTGAGEDEPEWGTPDNYTKFCTSAGLTPLAILSEDEENFLYNAFYYSSTSALTYIGLHQDSKGNWVWYDENMKEFSSSYFNWAPGYPMNLGKCAIADLSENGNNLVWKDADCDPQYSGYGTSLCQLGACDAESVACGLVNLPNINLTLVEKKKRMAAYKLPQMKKFHKNYKKNLKVVRKF</sequence>
<dbReference type="WBParaSite" id="ACRNAN_scaffold6237.g22345.t1">
    <property type="protein sequence ID" value="ACRNAN_scaffold6237.g22345.t1"/>
    <property type="gene ID" value="ACRNAN_scaffold6237.g22345"/>
</dbReference>
<dbReference type="Proteomes" id="UP000887540">
    <property type="component" value="Unplaced"/>
</dbReference>
<dbReference type="InterPro" id="IPR002035">
    <property type="entry name" value="VWF_A"/>
</dbReference>
<evidence type="ECO:0000256" key="1">
    <source>
        <dbReference type="SAM" id="SignalP"/>
    </source>
</evidence>
<dbReference type="CDD" id="cd00037">
    <property type="entry name" value="CLECT"/>
    <property type="match status" value="1"/>
</dbReference>
<dbReference type="InterPro" id="IPR016187">
    <property type="entry name" value="CTDL_fold"/>
</dbReference>